<proteinExistence type="predicted"/>
<evidence type="ECO:0000313" key="2">
    <source>
        <dbReference type="EMBL" id="JAS07121.1"/>
    </source>
</evidence>
<dbReference type="EMBL" id="GEDC01006686">
    <property type="protein sequence ID" value="JAS30612.1"/>
    <property type="molecule type" value="Transcribed_RNA"/>
</dbReference>
<sequence length="340" mass="40082">MKNQNFKVSIVPIKRRKRNIDYKIKESTNKNDTHIHPQINYYNCIVNYFCTCMQNGVPSTSIHSRNNNSRLQHMGNYHPSIWHNCCNNKNFNRHCDCKLSLERDIIDSTGEIRKGKVNRLEVQSNGNVDLTKLYQFCKTQLKKSKEQVDIIDIMNHCKGKLERDREEDKQSSREESGVKSKLEAKEYAPLTYKTQKDDDFKVTMFERKTKKPSLDDYSDSSSGLDADSSVGQKLRNYLESIKKKKGQSNDKVGKSGKKGYSFDEKKGEKPLSRKFYEGIRNRFSEENIGREIMFKNRLQKEFQNTYWEKEDDKLNRRLGRYEDRSEKINSYEVIVDKKNK</sequence>
<gene>
    <name evidence="3" type="ORF">g.13918</name>
    <name evidence="2" type="ORF">g.13922</name>
    <name evidence="5" type="ORF">g.13924</name>
    <name evidence="4" type="ORF">g.13927</name>
</gene>
<dbReference type="AlphaFoldDB" id="A0A1B6DWF3"/>
<dbReference type="EMBL" id="GEDC01007321">
    <property type="protein sequence ID" value="JAS29977.1"/>
    <property type="molecule type" value="Transcribed_RNA"/>
</dbReference>
<evidence type="ECO:0000313" key="4">
    <source>
        <dbReference type="EMBL" id="JAS29977.1"/>
    </source>
</evidence>
<evidence type="ECO:0000256" key="1">
    <source>
        <dbReference type="SAM" id="MobiDB-lite"/>
    </source>
</evidence>
<reference evidence="4" key="1">
    <citation type="submission" date="2015-12" db="EMBL/GenBank/DDBJ databases">
        <title>De novo transcriptome assembly of four potential Pierce s Disease insect vectors from Arizona vineyards.</title>
        <authorList>
            <person name="Tassone E.E."/>
        </authorList>
    </citation>
    <scope>NUCLEOTIDE SEQUENCE</scope>
</reference>
<feature type="region of interest" description="Disordered" evidence="1">
    <location>
        <begin position="240"/>
        <end position="267"/>
    </location>
</feature>
<dbReference type="EMBL" id="GEDC01012300">
    <property type="protein sequence ID" value="JAS24998.1"/>
    <property type="molecule type" value="Transcribed_RNA"/>
</dbReference>
<evidence type="ECO:0000313" key="3">
    <source>
        <dbReference type="EMBL" id="JAS24998.1"/>
    </source>
</evidence>
<organism evidence="4">
    <name type="scientific">Clastoptera arizonana</name>
    <name type="common">Arizona spittle bug</name>
    <dbReference type="NCBI Taxonomy" id="38151"/>
    <lineage>
        <taxon>Eukaryota</taxon>
        <taxon>Metazoa</taxon>
        <taxon>Ecdysozoa</taxon>
        <taxon>Arthropoda</taxon>
        <taxon>Hexapoda</taxon>
        <taxon>Insecta</taxon>
        <taxon>Pterygota</taxon>
        <taxon>Neoptera</taxon>
        <taxon>Paraneoptera</taxon>
        <taxon>Hemiptera</taxon>
        <taxon>Auchenorrhyncha</taxon>
        <taxon>Cercopoidea</taxon>
        <taxon>Clastopteridae</taxon>
        <taxon>Clastoptera</taxon>
    </lineage>
</organism>
<feature type="region of interest" description="Disordered" evidence="1">
    <location>
        <begin position="161"/>
        <end position="180"/>
    </location>
</feature>
<accession>A0A1B6DWF3</accession>
<name>A0A1B6DWF3_9HEMI</name>
<protein>
    <submittedName>
        <fullName evidence="4">Uncharacterized protein</fullName>
    </submittedName>
</protein>
<dbReference type="EMBL" id="GEDC01030177">
    <property type="protein sequence ID" value="JAS07121.1"/>
    <property type="molecule type" value="Transcribed_RNA"/>
</dbReference>
<evidence type="ECO:0000313" key="5">
    <source>
        <dbReference type="EMBL" id="JAS30612.1"/>
    </source>
</evidence>